<dbReference type="Gene3D" id="3.40.190.10">
    <property type="entry name" value="Periplasmic binding protein-like II"/>
    <property type="match status" value="2"/>
</dbReference>
<comment type="caution">
    <text evidence="5">The sequence shown here is derived from an EMBL/GenBank/DDBJ whole genome shotgun (WGS) entry which is preliminary data.</text>
</comment>
<gene>
    <name evidence="5" type="ORF">DCF17_21735</name>
</gene>
<reference evidence="6" key="1">
    <citation type="submission" date="2018-04" db="EMBL/GenBank/DDBJ databases">
        <authorList>
            <person name="Cornet L."/>
        </authorList>
    </citation>
    <scope>NUCLEOTIDE SEQUENCE [LARGE SCALE GENOMIC DNA]</scope>
</reference>
<dbReference type="InterPro" id="IPR026045">
    <property type="entry name" value="Ferric-bd"/>
</dbReference>
<proteinExistence type="inferred from homology"/>
<dbReference type="CDD" id="cd13542">
    <property type="entry name" value="PBP2_FutA1_ilke"/>
    <property type="match status" value="1"/>
</dbReference>
<name>A0A2W4VLC3_9CYAN</name>
<dbReference type="EMBL" id="QBMN01000245">
    <property type="protein sequence ID" value="PZO33604.1"/>
    <property type="molecule type" value="Genomic_DNA"/>
</dbReference>
<dbReference type="GO" id="GO:0046872">
    <property type="term" value="F:metal ion binding"/>
    <property type="evidence" value="ECO:0007669"/>
    <property type="project" value="UniProtKB-KW"/>
</dbReference>
<evidence type="ECO:0000256" key="3">
    <source>
        <dbReference type="ARBA" id="ARBA00022729"/>
    </source>
</evidence>
<evidence type="ECO:0000256" key="1">
    <source>
        <dbReference type="ARBA" id="ARBA00008520"/>
    </source>
</evidence>
<protein>
    <submittedName>
        <fullName evidence="5">Fe(3+) ABC transporter substrate-binding protein</fullName>
    </submittedName>
</protein>
<feature type="binding site" evidence="4">
    <location>
        <position position="234"/>
    </location>
    <ligand>
        <name>Fe cation</name>
        <dbReference type="ChEBI" id="CHEBI:24875"/>
    </ligand>
</feature>
<keyword evidence="4" id="KW-0479">Metal-binding</keyword>
<evidence type="ECO:0000256" key="2">
    <source>
        <dbReference type="ARBA" id="ARBA00022496"/>
    </source>
</evidence>
<dbReference type="PANTHER" id="PTHR30006:SF15">
    <property type="entry name" value="IRON-UTILIZATION PERIPLASMIC PROTEIN"/>
    <property type="match status" value="1"/>
</dbReference>
<dbReference type="SUPFAM" id="SSF53850">
    <property type="entry name" value="Periplasmic binding protein-like II"/>
    <property type="match status" value="1"/>
</dbReference>
<reference evidence="5 6" key="2">
    <citation type="submission" date="2018-06" db="EMBL/GenBank/DDBJ databases">
        <title>Metagenomic assembly of (sub)arctic Cyanobacteria and their associated microbiome from non-axenic cultures.</title>
        <authorList>
            <person name="Baurain D."/>
        </authorList>
    </citation>
    <scope>NUCLEOTIDE SEQUENCE [LARGE SCALE GENOMIC DNA]</scope>
    <source>
        <strain evidence="5">ULC041bin1</strain>
    </source>
</reference>
<dbReference type="PROSITE" id="PS51318">
    <property type="entry name" value="TAT"/>
    <property type="match status" value="1"/>
</dbReference>
<evidence type="ECO:0000313" key="6">
    <source>
        <dbReference type="Proteomes" id="UP000249081"/>
    </source>
</evidence>
<dbReference type="InterPro" id="IPR006311">
    <property type="entry name" value="TAT_signal"/>
</dbReference>
<evidence type="ECO:0000313" key="5">
    <source>
        <dbReference type="EMBL" id="PZO33604.1"/>
    </source>
</evidence>
<dbReference type="GO" id="GO:0006826">
    <property type="term" value="P:iron ion transport"/>
    <property type="evidence" value="ECO:0007669"/>
    <property type="project" value="UniProtKB-KW"/>
</dbReference>
<keyword evidence="4" id="KW-0408">Iron</keyword>
<keyword evidence="2" id="KW-0406">Ion transport</keyword>
<dbReference type="GO" id="GO:0030288">
    <property type="term" value="C:outer membrane-bounded periplasmic space"/>
    <property type="evidence" value="ECO:0007669"/>
    <property type="project" value="TreeGrafter"/>
</dbReference>
<dbReference type="InterPro" id="IPR006059">
    <property type="entry name" value="SBP"/>
</dbReference>
<accession>A0A2W4VLC3</accession>
<evidence type="ECO:0000256" key="4">
    <source>
        <dbReference type="PIRSR" id="PIRSR002825-1"/>
    </source>
</evidence>
<keyword evidence="3" id="KW-0732">Signal</keyword>
<dbReference type="PANTHER" id="PTHR30006">
    <property type="entry name" value="THIAMINE-BINDING PERIPLASMIC PROTEIN-RELATED"/>
    <property type="match status" value="1"/>
</dbReference>
<organism evidence="5 6">
    <name type="scientific">Shackletoniella antarctica</name>
    <dbReference type="NCBI Taxonomy" id="268115"/>
    <lineage>
        <taxon>Bacteria</taxon>
        <taxon>Bacillati</taxon>
        <taxon>Cyanobacteriota</taxon>
        <taxon>Cyanophyceae</taxon>
        <taxon>Oculatellales</taxon>
        <taxon>Oculatellaceae</taxon>
        <taxon>Shackletoniella</taxon>
    </lineage>
</organism>
<keyword evidence="2" id="KW-0813">Transport</keyword>
<dbReference type="PIRSF" id="PIRSF002825">
    <property type="entry name" value="CfbpA"/>
    <property type="match status" value="1"/>
</dbReference>
<feature type="binding site" evidence="4">
    <location>
        <position position="47"/>
    </location>
    <ligand>
        <name>Fe cation</name>
        <dbReference type="ChEBI" id="CHEBI:24875"/>
    </ligand>
</feature>
<keyword evidence="2" id="KW-0410">Iron transport</keyword>
<comment type="similarity">
    <text evidence="1">Belongs to the bacterial solute-binding protein 1 family.</text>
</comment>
<feature type="binding site" evidence="4">
    <location>
        <position position="235"/>
    </location>
    <ligand>
        <name>Fe cation</name>
        <dbReference type="ChEBI" id="CHEBI:24875"/>
    </ligand>
</feature>
<dbReference type="Proteomes" id="UP000249081">
    <property type="component" value="Unassembled WGS sequence"/>
</dbReference>
<sequence length="353" mass="38286">MRLGRRAFLGAGAAATVVAAGYLRQRPADAQFGLRRGPVVNLYTSRHYDTDDQLYTGFREATGIRVNVVEAEADQLIERIKSEGQNSPADILMTVDAGRLWRAEQEDIFQPVTSSVLTTAIPANLRQSDGLWFGLTKRARVIMYNKDAVDPSELSTYEDLIDPKWQGRILTRSSTNIYSQSLVGSIIAAHGADDTEDWARGLVANFAREPQGGDTDQIKAVAAGLGDIAISNTYYLARLAKSDKAEDRAIAEQIGVFFPNQDDRGTHINISGAGVVKTAPNADAAVRFLEYLASPEAQEIFAQSNNEYPVVEGVAVDSVVAGFGEFKADPLSAAVFGSNNPEALRITDRAGWK</sequence>
<dbReference type="AlphaFoldDB" id="A0A2W4VLC3"/>
<dbReference type="Pfam" id="PF13416">
    <property type="entry name" value="SBP_bac_8"/>
    <property type="match status" value="1"/>
</dbReference>